<evidence type="ECO:0000259" key="5">
    <source>
        <dbReference type="Pfam" id="PF08573"/>
    </source>
</evidence>
<dbReference type="GO" id="GO:0003684">
    <property type="term" value="F:damaged DNA binding"/>
    <property type="evidence" value="ECO:0007669"/>
    <property type="project" value="TreeGrafter"/>
</dbReference>
<feature type="region of interest" description="Disordered" evidence="4">
    <location>
        <begin position="151"/>
        <end position="184"/>
    </location>
</feature>
<feature type="compositionally biased region" description="Polar residues" evidence="4">
    <location>
        <begin position="273"/>
        <end position="282"/>
    </location>
</feature>
<dbReference type="InterPro" id="IPR013882">
    <property type="entry name" value="Ctp1_C"/>
</dbReference>
<evidence type="ECO:0000256" key="4">
    <source>
        <dbReference type="SAM" id="MobiDB-lite"/>
    </source>
</evidence>
<evidence type="ECO:0000313" key="6">
    <source>
        <dbReference type="Proteomes" id="UP000515204"/>
    </source>
</evidence>
<dbReference type="KEGG" id="dqu:106746849"/>
<evidence type="ECO:0000256" key="2">
    <source>
        <dbReference type="ARBA" id="ARBA00022763"/>
    </source>
</evidence>
<dbReference type="PANTHER" id="PTHR15107">
    <property type="entry name" value="RETINOBLASTOMA BINDING PROTEIN 8"/>
    <property type="match status" value="1"/>
</dbReference>
<sequence>MSVSLQLNYATQNETARKAVKSYVGFLEKAFEQYRDLWEDYIKLQEKHEQCSVRSPFQMTIDNSSVKTEDELTIQKQLNNRVVLPESNVSLLEMDSSDLDAGGQKFPHIDTENKPVNLSDDFLDCSPPKSPVFSRTYPKANGTFAKRFVRSPEAAASSSVRSEATSADRKMHRKDRKFPSQSNQKLKISTTYHVETTFLSNGKKLKQSRLEFPVEHDKKKIPPLDVGELKPTGTIREAKQNLTDTSVAKTPVITEDDTARTNETWFEDAMEISPTQKDVQTSKSRHCLKLKRKVPKQTVNNSPDKNKHHHLGPDFANAKAEVGDTDFNLSLSPERTSAEVIYDKSVAKNSDRTVQVFKHNVNAYNLSLTRKYNKADGKNTMSIDDERKDQGIVKDEVQNISENSGDLYEDEVLYLSAERTANKNDTDNFNLDDTENKPPAKKLSKKTIKSLIWSTKKENVSERLNARSKADRAKLNGSDCWECEEYYKNLSLSKEELKKRKNQCSRHRHKYERPTTPEGFWDPGFPETLSCTYRYNIK</sequence>
<proteinExistence type="predicted"/>
<dbReference type="GeneID" id="106746849"/>
<comment type="subcellular location">
    <subcellularLocation>
        <location evidence="1">Nucleus</location>
    </subcellularLocation>
</comment>
<dbReference type="RefSeq" id="XP_014479422.1">
    <property type="nucleotide sequence ID" value="XM_014623936.1"/>
</dbReference>
<feature type="compositionally biased region" description="Basic residues" evidence="4">
    <location>
        <begin position="283"/>
        <end position="295"/>
    </location>
</feature>
<reference evidence="7" key="1">
    <citation type="submission" date="2025-08" db="UniProtKB">
        <authorList>
            <consortium name="RefSeq"/>
        </authorList>
    </citation>
    <scope>IDENTIFICATION</scope>
</reference>
<organism evidence="6 7">
    <name type="scientific">Dinoponera quadriceps</name>
    <name type="common">South American ant</name>
    <dbReference type="NCBI Taxonomy" id="609295"/>
    <lineage>
        <taxon>Eukaryota</taxon>
        <taxon>Metazoa</taxon>
        <taxon>Ecdysozoa</taxon>
        <taxon>Arthropoda</taxon>
        <taxon>Hexapoda</taxon>
        <taxon>Insecta</taxon>
        <taxon>Pterygota</taxon>
        <taxon>Neoptera</taxon>
        <taxon>Endopterygota</taxon>
        <taxon>Hymenoptera</taxon>
        <taxon>Apocrita</taxon>
        <taxon>Aculeata</taxon>
        <taxon>Formicoidea</taxon>
        <taxon>Formicidae</taxon>
        <taxon>Ponerinae</taxon>
        <taxon>Ponerini</taxon>
        <taxon>Dinoponera</taxon>
    </lineage>
</organism>
<evidence type="ECO:0000256" key="3">
    <source>
        <dbReference type="ARBA" id="ARBA00023242"/>
    </source>
</evidence>
<dbReference type="GO" id="GO:0005634">
    <property type="term" value="C:nucleus"/>
    <property type="evidence" value="ECO:0007669"/>
    <property type="project" value="UniProtKB-SubCell"/>
</dbReference>
<name>A0A6P3XMD7_DINQU</name>
<keyword evidence="2" id="KW-0227">DNA damage</keyword>
<accession>A0A6P3XMD7</accession>
<feature type="region of interest" description="Disordered" evidence="4">
    <location>
        <begin position="273"/>
        <end position="310"/>
    </location>
</feature>
<keyword evidence="6" id="KW-1185">Reference proteome</keyword>
<dbReference type="AlphaFoldDB" id="A0A6P3XMD7"/>
<dbReference type="Pfam" id="PF08573">
    <property type="entry name" value="SAE2"/>
    <property type="match status" value="1"/>
</dbReference>
<dbReference type="GO" id="GO:0010792">
    <property type="term" value="P:DNA double-strand break processing involved in repair via single-strand annealing"/>
    <property type="evidence" value="ECO:0007669"/>
    <property type="project" value="TreeGrafter"/>
</dbReference>
<evidence type="ECO:0000256" key="1">
    <source>
        <dbReference type="ARBA" id="ARBA00004123"/>
    </source>
</evidence>
<dbReference type="OrthoDB" id="5801062at2759"/>
<dbReference type="PANTHER" id="PTHR15107:SF0">
    <property type="entry name" value="DNA ENDONUCLEASE ACTIVATOR CTP1 C-TERMINAL DOMAIN-CONTAINING PROTEIN"/>
    <property type="match status" value="1"/>
</dbReference>
<gene>
    <name evidence="7" type="primary">LOC106746849</name>
</gene>
<keyword evidence="3" id="KW-0539">Nucleus</keyword>
<evidence type="ECO:0000313" key="7">
    <source>
        <dbReference type="RefSeq" id="XP_014479422.1"/>
    </source>
</evidence>
<feature type="compositionally biased region" description="Low complexity" evidence="4">
    <location>
        <begin position="151"/>
        <end position="165"/>
    </location>
</feature>
<feature type="domain" description="DNA endonuclease activator Ctp1 C-terminal" evidence="5">
    <location>
        <begin position="493"/>
        <end position="528"/>
    </location>
</feature>
<dbReference type="InterPro" id="IPR033316">
    <property type="entry name" value="RBBP8-like"/>
</dbReference>
<protein>
    <submittedName>
        <fullName evidence="7">Protein gamma response 1-like isoform X1</fullName>
    </submittedName>
</protein>
<dbReference type="Proteomes" id="UP000515204">
    <property type="component" value="Unplaced"/>
</dbReference>